<sequence length="67" mass="7383">MGLDLDTLNGRASNQLKNLGARSPPVVPFSTESILLYVLIPGISVYSSLFFPSLTVLRVDMERTEEL</sequence>
<accession>A0A1D8NED2</accession>
<proteinExistence type="predicted"/>
<dbReference type="EMBL" id="CP017556">
    <property type="protein sequence ID" value="AOW03999.1"/>
    <property type="molecule type" value="Genomic_DNA"/>
</dbReference>
<protein>
    <submittedName>
        <fullName evidence="2">Uncharacterized protein</fullName>
    </submittedName>
</protein>
<dbReference type="GeneID" id="94583298"/>
<feature type="transmembrane region" description="Helical" evidence="1">
    <location>
        <begin position="34"/>
        <end position="57"/>
    </location>
</feature>
<dbReference type="VEuPathDB" id="FungiDB:YALI1_D16166g"/>
<organism evidence="2 3">
    <name type="scientific">Yarrowia lipolytica</name>
    <name type="common">Candida lipolytica</name>
    <dbReference type="NCBI Taxonomy" id="4952"/>
    <lineage>
        <taxon>Eukaryota</taxon>
        <taxon>Fungi</taxon>
        <taxon>Dikarya</taxon>
        <taxon>Ascomycota</taxon>
        <taxon>Saccharomycotina</taxon>
        <taxon>Dipodascomycetes</taxon>
        <taxon>Dipodascales</taxon>
        <taxon>Dipodascales incertae sedis</taxon>
        <taxon>Yarrowia</taxon>
    </lineage>
</organism>
<keyword evidence="1" id="KW-0812">Transmembrane</keyword>
<reference evidence="2 3" key="1">
    <citation type="journal article" date="2016" name="PLoS ONE">
        <title>Sequence Assembly of Yarrowia lipolytica Strain W29/CLIB89 Shows Transposable Element Diversity.</title>
        <authorList>
            <person name="Magnan C."/>
            <person name="Yu J."/>
            <person name="Chang I."/>
            <person name="Jahn E."/>
            <person name="Kanomata Y."/>
            <person name="Wu J."/>
            <person name="Zeller M."/>
            <person name="Oakes M."/>
            <person name="Baldi P."/>
            <person name="Sandmeyer S."/>
        </authorList>
    </citation>
    <scope>NUCLEOTIDE SEQUENCE [LARGE SCALE GENOMIC DNA]</scope>
    <source>
        <strain evidence="3">CLIB89(W29)</strain>
    </source>
</reference>
<evidence type="ECO:0000313" key="2">
    <source>
        <dbReference type="EMBL" id="AOW03999.1"/>
    </source>
</evidence>
<gene>
    <name evidence="2" type="ORF">YALI1_D16166g</name>
</gene>
<dbReference type="AlphaFoldDB" id="A0A1D8NED2"/>
<keyword evidence="1" id="KW-1133">Transmembrane helix</keyword>
<evidence type="ECO:0000256" key="1">
    <source>
        <dbReference type="SAM" id="Phobius"/>
    </source>
</evidence>
<name>A0A1D8NED2_YARLL</name>
<dbReference type="Proteomes" id="UP000182444">
    <property type="component" value="Chromosome 1D"/>
</dbReference>
<keyword evidence="1" id="KW-0472">Membrane</keyword>
<evidence type="ECO:0000313" key="3">
    <source>
        <dbReference type="Proteomes" id="UP000182444"/>
    </source>
</evidence>
<dbReference type="RefSeq" id="XP_068138789.1">
    <property type="nucleotide sequence ID" value="XM_068282688.1"/>
</dbReference>